<protein>
    <submittedName>
        <fullName evidence="2">Uncharacterized protein</fullName>
    </submittedName>
</protein>
<organism evidence="2 3">
    <name type="scientific">Algoriphagus boseongensis</name>
    <dbReference type="NCBI Taxonomy" id="1442587"/>
    <lineage>
        <taxon>Bacteria</taxon>
        <taxon>Pseudomonadati</taxon>
        <taxon>Bacteroidota</taxon>
        <taxon>Cytophagia</taxon>
        <taxon>Cytophagales</taxon>
        <taxon>Cyclobacteriaceae</taxon>
        <taxon>Algoriphagus</taxon>
    </lineage>
</organism>
<sequence length="97" mass="11263">MLGFLTESVGLLVLATLTLGLFVFFHFILFKEYLSTKRIHFQRITQLENLVQQELDRSKALFLGDQQFHRIKAETEEKLGLIKILLELMGKDKKKGP</sequence>
<evidence type="ECO:0000313" key="3">
    <source>
        <dbReference type="Proteomes" id="UP000294535"/>
    </source>
</evidence>
<keyword evidence="1" id="KW-0812">Transmembrane</keyword>
<gene>
    <name evidence="2" type="ORF">DFQ04_3181</name>
</gene>
<reference evidence="2 3" key="1">
    <citation type="submission" date="2019-03" db="EMBL/GenBank/DDBJ databases">
        <title>Genomic Encyclopedia of Type Strains, Phase III (KMG-III): the genomes of soil and plant-associated and newly described type strains.</title>
        <authorList>
            <person name="Whitman W."/>
        </authorList>
    </citation>
    <scope>NUCLEOTIDE SEQUENCE [LARGE SCALE GENOMIC DNA]</scope>
    <source>
        <strain evidence="2 3">CECT 8446</strain>
    </source>
</reference>
<feature type="transmembrane region" description="Helical" evidence="1">
    <location>
        <begin position="12"/>
        <end position="30"/>
    </location>
</feature>
<dbReference type="OrthoDB" id="9953678at2"/>
<keyword evidence="1" id="KW-0472">Membrane</keyword>
<evidence type="ECO:0000256" key="1">
    <source>
        <dbReference type="SAM" id="Phobius"/>
    </source>
</evidence>
<name>A0A4R6T0N1_9BACT</name>
<keyword evidence="1" id="KW-1133">Transmembrane helix</keyword>
<dbReference type="EMBL" id="SNYF01000009">
    <property type="protein sequence ID" value="TDQ14593.1"/>
    <property type="molecule type" value="Genomic_DNA"/>
</dbReference>
<comment type="caution">
    <text evidence="2">The sequence shown here is derived from an EMBL/GenBank/DDBJ whole genome shotgun (WGS) entry which is preliminary data.</text>
</comment>
<dbReference type="AlphaFoldDB" id="A0A4R6T0N1"/>
<proteinExistence type="predicted"/>
<dbReference type="Proteomes" id="UP000294535">
    <property type="component" value="Unassembled WGS sequence"/>
</dbReference>
<keyword evidence="3" id="KW-1185">Reference proteome</keyword>
<dbReference type="RefSeq" id="WP_133557592.1">
    <property type="nucleotide sequence ID" value="NZ_SNYF01000009.1"/>
</dbReference>
<evidence type="ECO:0000313" key="2">
    <source>
        <dbReference type="EMBL" id="TDQ14593.1"/>
    </source>
</evidence>
<accession>A0A4R6T0N1</accession>